<comment type="subunit">
    <text evidence="15">Interacts with major capsid protein L1. Interacts with E2; this interaction inhibits E2 transcriptional activity but not the DNA replication function E2. Interacts with host HSPA8; this interaction is required for L2 nuclear translocation. Interacts with host importins KPNB2 and KPNB3. Forms a complex with importin alpha2-beta1 heterodimers via interaction with the importin alpha2 adapter. Interacts with host DYNLT1; this interaction is essential for virus intracellular transport during entry. Interacts (via C-terminus) with host retromer subunits VPS35 AND VPS29.</text>
</comment>
<protein>
    <recommendedName>
        <fullName evidence="15">Minor capsid protein L2</fullName>
    </recommendedName>
</protein>
<keyword evidence="3 15" id="KW-0167">Capsid protein</keyword>
<dbReference type="GO" id="GO:0019028">
    <property type="term" value="C:viral capsid"/>
    <property type="evidence" value="ECO:0007669"/>
    <property type="project" value="UniProtKB-UniRule"/>
</dbReference>
<keyword evidence="13" id="KW-1015">Disulfide bond</keyword>
<keyword evidence="2 15" id="KW-0597">Phosphoprotein</keyword>
<dbReference type="GO" id="GO:0075732">
    <property type="term" value="P:viral penetration into host nucleus"/>
    <property type="evidence" value="ECO:0007669"/>
    <property type="project" value="UniProtKB-KW"/>
</dbReference>
<comment type="PTM">
    <text evidence="15">Highly phosphorylated.</text>
</comment>
<name>A0A385PIN3_9PAPI</name>
<evidence type="ECO:0000256" key="2">
    <source>
        <dbReference type="ARBA" id="ARBA00022553"/>
    </source>
</evidence>
<keyword evidence="10" id="KW-1039">Host endosome</keyword>
<comment type="similarity">
    <text evidence="15">Belongs to the papillomaviridae L2 protein family.</text>
</comment>
<proteinExistence type="inferred from homology"/>
<evidence type="ECO:0000256" key="7">
    <source>
        <dbReference type="ARBA" id="ARBA00022844"/>
    </source>
</evidence>
<comment type="caution">
    <text evidence="15">Lacks conserved residue(s) required for the propagation of feature annotation.</text>
</comment>
<keyword evidence="14 15" id="KW-1160">Virus entry into host cell</keyword>
<keyword evidence="11 15" id="KW-1176">Cytoplasmic inwards viral transport</keyword>
<dbReference type="InterPro" id="IPR000784">
    <property type="entry name" value="Late_L2"/>
</dbReference>
<keyword evidence="12 15" id="KW-0238">DNA-binding</keyword>
<evidence type="ECO:0000256" key="3">
    <source>
        <dbReference type="ARBA" id="ARBA00022561"/>
    </source>
</evidence>
<evidence type="ECO:0000256" key="9">
    <source>
        <dbReference type="ARBA" id="ARBA00022952"/>
    </source>
</evidence>
<keyword evidence="9 15" id="KW-1177">Microtubular inwards viral transport</keyword>
<dbReference type="GO" id="GO:0046718">
    <property type="term" value="P:symbiont entry into host cell"/>
    <property type="evidence" value="ECO:0007669"/>
    <property type="project" value="UniProtKB-KW"/>
</dbReference>
<evidence type="ECO:0000256" key="12">
    <source>
        <dbReference type="ARBA" id="ARBA00023125"/>
    </source>
</evidence>
<dbReference type="GO" id="GO:0003677">
    <property type="term" value="F:DNA binding"/>
    <property type="evidence" value="ECO:0007669"/>
    <property type="project" value="UniProtKB-UniRule"/>
</dbReference>
<dbReference type="GO" id="GO:0043657">
    <property type="term" value="C:host cell"/>
    <property type="evidence" value="ECO:0007669"/>
    <property type="project" value="GOC"/>
</dbReference>
<evidence type="ECO:0000256" key="5">
    <source>
        <dbReference type="ARBA" id="ARBA00022581"/>
    </source>
</evidence>
<gene>
    <name evidence="15" type="primary">L2</name>
</gene>
<evidence type="ECO:0000256" key="14">
    <source>
        <dbReference type="ARBA" id="ARBA00023296"/>
    </source>
</evidence>
<evidence type="ECO:0000256" key="4">
    <source>
        <dbReference type="ARBA" id="ARBA00022562"/>
    </source>
</evidence>
<dbReference type="Pfam" id="PF00513">
    <property type="entry name" value="Late_protein_L2"/>
    <property type="match status" value="1"/>
</dbReference>
<evidence type="ECO:0000256" key="11">
    <source>
        <dbReference type="ARBA" id="ARBA00023120"/>
    </source>
</evidence>
<evidence type="ECO:0000256" key="8">
    <source>
        <dbReference type="ARBA" id="ARBA00022921"/>
    </source>
</evidence>
<keyword evidence="1 15" id="KW-1163">Viral penetration into host nucleus</keyword>
<keyword evidence="7 15" id="KW-0946">Virion</keyword>
<evidence type="ECO:0000313" key="16">
    <source>
        <dbReference type="EMBL" id="AYA93849.1"/>
    </source>
</evidence>
<dbReference type="GO" id="GO:0042025">
    <property type="term" value="C:host cell nucleus"/>
    <property type="evidence" value="ECO:0007669"/>
    <property type="project" value="UniProtKB-SubCell"/>
</dbReference>
<dbReference type="GO" id="GO:0005198">
    <property type="term" value="F:structural molecule activity"/>
    <property type="evidence" value="ECO:0007669"/>
    <property type="project" value="UniProtKB-UniRule"/>
</dbReference>
<keyword evidence="8 15" id="KW-0426">Late protein</keyword>
<evidence type="ECO:0000256" key="1">
    <source>
        <dbReference type="ARBA" id="ARBA00022524"/>
    </source>
</evidence>
<dbReference type="HAMAP" id="MF_04003">
    <property type="entry name" value="PPV_L2"/>
    <property type="match status" value="1"/>
</dbReference>
<keyword evidence="6" id="KW-1040">Host Golgi apparatus</keyword>
<sequence length="512" mass="56294">MHKPKRVKRATAEDIYAKGCVHGGYCPTDVKNKVENNTWADWLLKFFGSVAYFGNLGIGTGRGTGGTLGYRPIGGATGPKTPTTIRPIVPLDPIGPTDIIPVNVLEPTAPSIVPLNEGLPETAVIDIGGSSPGLGTDNSNVITVIDPLSEVTGLGEHPNIITTDTESPAILDIQTSPPPPKRVAISRSFEETVTDITTHFSHVDPNVNMYADPLGIGQHVGFSEEIPLQELNVREEFDIEEGPSTSTPISSRLSNRVRDLYSRYVVQAPTRPADLAVLTSRATQFEFENPAFESDITLTFENDLAEMAQINASSNTTLPTVRTLSRPRLSETPGRSVRVSRLGQKAGMKTRSGLEIGQRVHLYYDISRIQEEAIELNTFGEYSHDSTIVDELTTSTFINPFEQPVNELFTDMELLDPLEENFSNTQIIVPYLQDEESLSLIPVLPPSIAINVYTDTAMADLFVHHPISATSIIIPDSPYVPINPYNGLDTVYEDYELHPSLRRKRKRMHSSF</sequence>
<comment type="subcellular location">
    <subcellularLocation>
        <location evidence="15">Virion</location>
    </subcellularLocation>
    <subcellularLocation>
        <location evidence="15">Host nucleus</location>
    </subcellularLocation>
</comment>
<evidence type="ECO:0000256" key="13">
    <source>
        <dbReference type="ARBA" id="ARBA00023157"/>
    </source>
</evidence>
<keyword evidence="4 15" id="KW-1048">Host nucleus</keyword>
<keyword evidence="5 15" id="KW-0945">Host-virus interaction</keyword>
<dbReference type="EMBL" id="MH777228">
    <property type="protein sequence ID" value="AYA93849.1"/>
    <property type="molecule type" value="Genomic_DNA"/>
</dbReference>
<accession>A0A385PIN3</accession>
<evidence type="ECO:0000256" key="6">
    <source>
        <dbReference type="ARBA" id="ARBA00022812"/>
    </source>
</evidence>
<organism evidence="16">
    <name type="scientific">Human papillomavirus</name>
    <dbReference type="NCBI Taxonomy" id="10566"/>
    <lineage>
        <taxon>Viruses</taxon>
        <taxon>Monodnaviria</taxon>
        <taxon>Shotokuvirae</taxon>
        <taxon>Cossaviricota</taxon>
        <taxon>Papovaviricetes</taxon>
        <taxon>Zurhausenvirales</taxon>
        <taxon>Papillomaviridae</taxon>
    </lineage>
</organism>
<dbReference type="GO" id="GO:0075521">
    <property type="term" value="P:microtubule-dependent intracellular transport of viral material towards nucleus"/>
    <property type="evidence" value="ECO:0007669"/>
    <property type="project" value="UniProtKB-UniRule"/>
</dbReference>
<evidence type="ECO:0000256" key="10">
    <source>
        <dbReference type="ARBA" id="ARBA00023046"/>
    </source>
</evidence>
<reference evidence="16" key="1">
    <citation type="journal article" date="2018" name="Nat. Med.">
        <title>Expanded skin virome in DOCK8-deficient patients.</title>
        <authorList>
            <consortium name="NISC Comparative Sequencing Program"/>
            <person name="Tirosh O."/>
            <person name="Conlan S."/>
            <person name="Deming C."/>
            <person name="Lee-Lin S.Q."/>
            <person name="Huang X."/>
            <person name="Su H.C."/>
            <person name="Freeman A.F."/>
            <person name="Segre J.A."/>
            <person name="Kong H.H."/>
        </authorList>
    </citation>
    <scope>NUCLEOTIDE SEQUENCE</scope>
    <source>
        <strain evidence="16">HPV-mSK_085</strain>
    </source>
</reference>
<evidence type="ECO:0000256" key="15">
    <source>
        <dbReference type="HAMAP-Rule" id="MF_04003"/>
    </source>
</evidence>
<comment type="function">
    <text evidence="15">Minor protein of the capsid that localizes along the inner surface of the virion, within the central cavities beneath the L1 pentamers. Plays a role in capsid stabilization through interaction with the major capsid protein L1. Once the virion enters the host cell, L2 escorts the genomic DNA into the nucleus by promoting escape from the endosomal compartments and traffic through the host Golgi network. Mechanistically, the C-terminus of L2 possesses a cell-penetrating peptide that protudes from the host endosome, interacts with host cytoplasmic retromer cargo and thereby mediates the capsid delivery to the host trans-Golgi network. Plays a role through its interaction with host dynein in the intracellular microtubule-dependent transport of viral capsid toward the nucleus. Mediates the viral genome import into the nucleus through binding to host importins. Once within the nucleus, L2 localizes viral genomes to host PML bodies in order to activate early gene expression for establishment of infection. Later on, promotes late gene expression by interacting with the viral E2 protein and by inhibiting its transcriptional activation functions. During virion assembly, encapsidates the genome by direct interaction with the viral DNA.</text>
</comment>